<dbReference type="PANTHER" id="PTHR15913:SF0">
    <property type="entry name" value="MASPARDIN"/>
    <property type="match status" value="1"/>
</dbReference>
<protein>
    <recommendedName>
        <fullName evidence="3">Maspardin</fullName>
    </recommendedName>
</protein>
<dbReference type="InterPro" id="IPR000073">
    <property type="entry name" value="AB_hydrolase_1"/>
</dbReference>
<evidence type="ECO:0000259" key="5">
    <source>
        <dbReference type="Pfam" id="PF00561"/>
    </source>
</evidence>
<dbReference type="Proteomes" id="UP000070412">
    <property type="component" value="Unassembled WGS sequence"/>
</dbReference>
<dbReference type="AlphaFoldDB" id="A0A834RED8"/>
<comment type="similarity">
    <text evidence="2">Belongs to the AB hydrolase superfamily.</text>
</comment>
<dbReference type="EMBL" id="WVUK01000050">
    <property type="protein sequence ID" value="KAF7495107.1"/>
    <property type="molecule type" value="Genomic_DNA"/>
</dbReference>
<keyword evidence="8" id="KW-1185">Reference proteome</keyword>
<dbReference type="OrthoDB" id="10264550at2759"/>
<evidence type="ECO:0000313" key="8">
    <source>
        <dbReference type="Proteomes" id="UP000070412"/>
    </source>
</evidence>
<evidence type="ECO:0000256" key="2">
    <source>
        <dbReference type="ARBA" id="ARBA00008645"/>
    </source>
</evidence>
<dbReference type="InterPro" id="IPR029058">
    <property type="entry name" value="AB_hydrolase_fold"/>
</dbReference>
<dbReference type="GO" id="GO:0005737">
    <property type="term" value="C:cytoplasm"/>
    <property type="evidence" value="ECO:0007669"/>
    <property type="project" value="UniProtKB-SubCell"/>
</dbReference>
<evidence type="ECO:0000256" key="3">
    <source>
        <dbReference type="ARBA" id="ARBA00020148"/>
    </source>
</evidence>
<dbReference type="Pfam" id="PF00561">
    <property type="entry name" value="Abhydrolase_1"/>
    <property type="match status" value="1"/>
</dbReference>
<name>A0A834RED8_SARSC</name>
<keyword evidence="4" id="KW-0963">Cytoplasm</keyword>
<organism evidence="6">
    <name type="scientific">Sarcoptes scabiei</name>
    <name type="common">Itch mite</name>
    <name type="synonym">Acarus scabiei</name>
    <dbReference type="NCBI Taxonomy" id="52283"/>
    <lineage>
        <taxon>Eukaryota</taxon>
        <taxon>Metazoa</taxon>
        <taxon>Ecdysozoa</taxon>
        <taxon>Arthropoda</taxon>
        <taxon>Chelicerata</taxon>
        <taxon>Arachnida</taxon>
        <taxon>Acari</taxon>
        <taxon>Acariformes</taxon>
        <taxon>Sarcoptiformes</taxon>
        <taxon>Astigmata</taxon>
        <taxon>Psoroptidia</taxon>
        <taxon>Sarcoptoidea</taxon>
        <taxon>Sarcoptidae</taxon>
        <taxon>Sarcoptinae</taxon>
        <taxon>Sarcoptes</taxon>
    </lineage>
</organism>
<dbReference type="EnsemblMetazoa" id="SSS_8037s_mrna">
    <property type="protein sequence ID" value="KAF7495107.1"/>
    <property type="gene ID" value="SSS_8037"/>
</dbReference>
<reference evidence="8" key="1">
    <citation type="journal article" date="2020" name="PLoS Negl. Trop. Dis.">
        <title>High-quality nuclear genome for Sarcoptes scabiei-A critical resource for a neglected parasite.</title>
        <authorList>
            <person name="Korhonen P.K."/>
            <person name="Gasser R.B."/>
            <person name="Ma G."/>
            <person name="Wang T."/>
            <person name="Stroehlein A.J."/>
            <person name="Young N.D."/>
            <person name="Ang C.S."/>
            <person name="Fernando D.D."/>
            <person name="Lu H.C."/>
            <person name="Taylor S."/>
            <person name="Reynolds S.L."/>
            <person name="Mofiz E."/>
            <person name="Najaraj S.H."/>
            <person name="Gowda H."/>
            <person name="Madugundu A."/>
            <person name="Renuse S."/>
            <person name="Holt D."/>
            <person name="Pandey A."/>
            <person name="Papenfuss A.T."/>
            <person name="Fischer K."/>
        </authorList>
    </citation>
    <scope>NUCLEOTIDE SEQUENCE [LARGE SCALE GENOMIC DNA]</scope>
</reference>
<dbReference type="Gene3D" id="3.40.50.1820">
    <property type="entry name" value="alpha/beta hydrolase"/>
    <property type="match status" value="1"/>
</dbReference>
<evidence type="ECO:0000313" key="7">
    <source>
        <dbReference type="EnsemblMetazoa" id="KAF7495107.1"/>
    </source>
</evidence>
<evidence type="ECO:0000256" key="1">
    <source>
        <dbReference type="ARBA" id="ARBA00004496"/>
    </source>
</evidence>
<dbReference type="SUPFAM" id="SSF53474">
    <property type="entry name" value="alpha/beta-Hydrolases"/>
    <property type="match status" value="1"/>
</dbReference>
<reference evidence="7" key="3">
    <citation type="submission" date="2022-06" db="UniProtKB">
        <authorList>
            <consortium name="EnsemblMetazoa"/>
        </authorList>
    </citation>
    <scope>IDENTIFICATION</scope>
</reference>
<evidence type="ECO:0000256" key="4">
    <source>
        <dbReference type="ARBA" id="ARBA00022490"/>
    </source>
</evidence>
<feature type="domain" description="AB hydrolase-1" evidence="5">
    <location>
        <begin position="72"/>
        <end position="160"/>
    </location>
</feature>
<proteinExistence type="inferred from homology"/>
<accession>A0A834RED8</accession>
<reference evidence="6" key="2">
    <citation type="submission" date="2020-01" db="EMBL/GenBank/DDBJ databases">
        <authorList>
            <person name="Korhonen P.K.K."/>
            <person name="Guangxu M.G."/>
            <person name="Wang T.W."/>
            <person name="Stroehlein A.J.S."/>
            <person name="Young N.D."/>
            <person name="Ang C.-S.A."/>
            <person name="Fernando D.W.F."/>
            <person name="Lu H.L."/>
            <person name="Taylor S.T."/>
            <person name="Ehtesham M.E.M."/>
            <person name="Najaraj S.H.N."/>
            <person name="Harsha G.H.G."/>
            <person name="Madugundu A.M."/>
            <person name="Renuse S.R."/>
            <person name="Holt D.H."/>
            <person name="Pandey A.P."/>
            <person name="Papenfuss A.P."/>
            <person name="Gasser R.B.G."/>
            <person name="Fischer K.F."/>
        </authorList>
    </citation>
    <scope>NUCLEOTIDE SEQUENCE</scope>
    <source>
        <strain evidence="6">SSS_KF_BRIS2020</strain>
    </source>
</reference>
<comment type="subcellular location">
    <subcellularLocation>
        <location evidence="1">Cytoplasm</location>
    </subcellularLocation>
</comment>
<dbReference type="InterPro" id="IPR026151">
    <property type="entry name" value="Maspardin"/>
</dbReference>
<sequence length="315" mass="36413">MAKKILTFFGYQQDSNIYDDSIQKRNCIEKSEQYCRFRSQIALRRYALDDDENNAKDWSVFECGPKEINCPVIFFPPISGSADVFFLQLQYLSDHGHRVISAEYPSYYLIEDFVAGFRRFIEYFKFEKVHIFGASLGGFLAQKFAEVHPNLVASLILCNSFADTCRFKLVNIVPIIWINPAPVLRKIFSTNKVPKTADDKIKNAVEFMTSKLENLSHEQLISRLYLNLTENHIQPDNIQSIPVTIIDVFDECSNSDHTREELYKMYPNAKLAHLKSGGNFPYLSRSEEVNMHLVVHLRQFQGTKYSSSLPMTDEE</sequence>
<gene>
    <name evidence="6" type="ORF">SSS_8037</name>
</gene>
<dbReference type="PANTHER" id="PTHR15913">
    <property type="entry name" value="ACID CLUSTER PROTEIN 33"/>
    <property type="match status" value="1"/>
</dbReference>
<evidence type="ECO:0000313" key="6">
    <source>
        <dbReference type="EMBL" id="KAF7495107.1"/>
    </source>
</evidence>